<evidence type="ECO:0000256" key="6">
    <source>
        <dbReference type="ARBA" id="ARBA00022692"/>
    </source>
</evidence>
<evidence type="ECO:0000256" key="5">
    <source>
        <dbReference type="ARBA" id="ARBA00022519"/>
    </source>
</evidence>
<dbReference type="AlphaFoldDB" id="A0A7W4Z7I6"/>
<protein>
    <submittedName>
        <fullName evidence="12">General secretion pathway protein C</fullName>
    </submittedName>
</protein>
<keyword evidence="3" id="KW-0813">Transport</keyword>
<evidence type="ECO:0000256" key="4">
    <source>
        <dbReference type="ARBA" id="ARBA00022475"/>
    </source>
</evidence>
<evidence type="ECO:0000259" key="11">
    <source>
        <dbReference type="Pfam" id="PF11356"/>
    </source>
</evidence>
<dbReference type="InterPro" id="IPR036034">
    <property type="entry name" value="PDZ_sf"/>
</dbReference>
<evidence type="ECO:0000256" key="7">
    <source>
        <dbReference type="ARBA" id="ARBA00022927"/>
    </source>
</evidence>
<feature type="transmembrane region" description="Helical" evidence="10">
    <location>
        <begin position="7"/>
        <end position="28"/>
    </location>
</feature>
<reference evidence="12 13" key="1">
    <citation type="submission" date="2020-08" db="EMBL/GenBank/DDBJ databases">
        <title>Genomic Encyclopedia of Type Strains, Phase III (KMG-III): the genomes of soil and plant-associated and newly described type strains.</title>
        <authorList>
            <person name="Whitman W."/>
        </authorList>
    </citation>
    <scope>NUCLEOTIDE SEQUENCE [LARGE SCALE GENOMIC DNA]</scope>
    <source>
        <strain evidence="12 13">CECT 8654</strain>
    </source>
</reference>
<dbReference type="GO" id="GO:0015627">
    <property type="term" value="C:type II protein secretion system complex"/>
    <property type="evidence" value="ECO:0007669"/>
    <property type="project" value="InterPro"/>
</dbReference>
<proteinExistence type="inferred from homology"/>
<dbReference type="NCBIfam" id="TIGR01713">
    <property type="entry name" value="typeII_sec_gspC"/>
    <property type="match status" value="1"/>
</dbReference>
<dbReference type="InterPro" id="IPR001639">
    <property type="entry name" value="T2SS_protein-GspC"/>
</dbReference>
<comment type="caution">
    <text evidence="12">The sequence shown here is derived from an EMBL/GenBank/DDBJ whole genome shotgun (WGS) entry which is preliminary data.</text>
</comment>
<dbReference type="Gene3D" id="2.30.30.830">
    <property type="match status" value="1"/>
</dbReference>
<evidence type="ECO:0000256" key="10">
    <source>
        <dbReference type="SAM" id="Phobius"/>
    </source>
</evidence>
<gene>
    <name evidence="12" type="ORF">FHR99_002331</name>
</gene>
<name>A0A7W4Z7I6_9GAMM</name>
<dbReference type="GO" id="GO:0005886">
    <property type="term" value="C:plasma membrane"/>
    <property type="evidence" value="ECO:0007669"/>
    <property type="project" value="UniProtKB-SubCell"/>
</dbReference>
<organism evidence="12 13">
    <name type="scientific">Litorivivens lipolytica</name>
    <dbReference type="NCBI Taxonomy" id="1524264"/>
    <lineage>
        <taxon>Bacteria</taxon>
        <taxon>Pseudomonadati</taxon>
        <taxon>Pseudomonadota</taxon>
        <taxon>Gammaproteobacteria</taxon>
        <taxon>Litorivivens</taxon>
    </lineage>
</organism>
<keyword evidence="5" id="KW-0997">Cell inner membrane</keyword>
<keyword evidence="4" id="KW-1003">Cell membrane</keyword>
<accession>A0A7W4Z7I6</accession>
<comment type="similarity">
    <text evidence="2">Belongs to the GSP C family.</text>
</comment>
<sequence length="284" mass="30795">MQTVQRYIPLASTLLFALAGWLAALVIWELVLLFTPAKVDQSAAAPVAVSAPEPAAYDLNALLAVPLFGEATQTAVAAPLTEDVKRSNLRITLMGVVAGGETGVAILKHDGREHAYKVGDQLDVRETITLAAVAPEYVIISRASGNEKIELEKLRQRSGRDDIRVVQRSSTNSKTVNLNDPSIRRLVGDPRQTLNSNPLRLTRYISAQPYVENGKTVGFRVQAGRDKRLFGQLGLEAGDVVTAINGLRVGEAPVSDLLNSVNNSQSVEVEIRRNGQQQTIRLNL</sequence>
<keyword evidence="8 10" id="KW-1133">Transmembrane helix</keyword>
<evidence type="ECO:0000256" key="1">
    <source>
        <dbReference type="ARBA" id="ARBA00004533"/>
    </source>
</evidence>
<evidence type="ECO:0000256" key="8">
    <source>
        <dbReference type="ARBA" id="ARBA00022989"/>
    </source>
</evidence>
<keyword evidence="13" id="KW-1185">Reference proteome</keyword>
<keyword evidence="6 10" id="KW-0812">Transmembrane</keyword>
<evidence type="ECO:0000256" key="2">
    <source>
        <dbReference type="ARBA" id="ARBA00007986"/>
    </source>
</evidence>
<dbReference type="Proteomes" id="UP000537130">
    <property type="component" value="Unassembled WGS sequence"/>
</dbReference>
<evidence type="ECO:0000313" key="12">
    <source>
        <dbReference type="EMBL" id="MBB3048065.1"/>
    </source>
</evidence>
<keyword evidence="7" id="KW-0653">Protein transport</keyword>
<dbReference type="GO" id="GO:0015628">
    <property type="term" value="P:protein secretion by the type II secretion system"/>
    <property type="evidence" value="ECO:0007669"/>
    <property type="project" value="InterPro"/>
</dbReference>
<dbReference type="Gene3D" id="2.30.42.10">
    <property type="match status" value="1"/>
</dbReference>
<keyword evidence="9 10" id="KW-0472">Membrane</keyword>
<evidence type="ECO:0000256" key="9">
    <source>
        <dbReference type="ARBA" id="ARBA00023136"/>
    </source>
</evidence>
<feature type="domain" description="Type II secretion system protein GspC N-terminal" evidence="11">
    <location>
        <begin position="14"/>
        <end position="150"/>
    </location>
</feature>
<evidence type="ECO:0000313" key="13">
    <source>
        <dbReference type="Proteomes" id="UP000537130"/>
    </source>
</evidence>
<evidence type="ECO:0000256" key="3">
    <source>
        <dbReference type="ARBA" id="ARBA00022448"/>
    </source>
</evidence>
<comment type="subcellular location">
    <subcellularLocation>
        <location evidence="1">Cell inner membrane</location>
    </subcellularLocation>
</comment>
<dbReference type="RefSeq" id="WP_183410833.1">
    <property type="nucleotide sequence ID" value="NZ_JACHWY010000002.1"/>
</dbReference>
<dbReference type="EMBL" id="JACHWY010000002">
    <property type="protein sequence ID" value="MBB3048065.1"/>
    <property type="molecule type" value="Genomic_DNA"/>
</dbReference>
<dbReference type="SUPFAM" id="SSF50156">
    <property type="entry name" value="PDZ domain-like"/>
    <property type="match status" value="1"/>
</dbReference>
<dbReference type="InterPro" id="IPR024961">
    <property type="entry name" value="T2SS_GspC_N"/>
</dbReference>
<dbReference type="Pfam" id="PF11356">
    <property type="entry name" value="T2SSC"/>
    <property type="match status" value="1"/>
</dbReference>